<name>A0A5R8LMS5_LACZE</name>
<dbReference type="AlphaFoldDB" id="A0A5R8LMS5"/>
<proteinExistence type="predicted"/>
<dbReference type="Proteomes" id="UP000307781">
    <property type="component" value="Unassembled WGS sequence"/>
</dbReference>
<dbReference type="EMBL" id="VBWN01000017">
    <property type="protein sequence ID" value="TLF38519.1"/>
    <property type="molecule type" value="Genomic_DNA"/>
</dbReference>
<organism evidence="1 2">
    <name type="scientific">Lacticaseibacillus zeae</name>
    <name type="common">Lactobacillus zeae</name>
    <dbReference type="NCBI Taxonomy" id="57037"/>
    <lineage>
        <taxon>Bacteria</taxon>
        <taxon>Bacillati</taxon>
        <taxon>Bacillota</taxon>
        <taxon>Bacilli</taxon>
        <taxon>Lactobacillales</taxon>
        <taxon>Lactobacillaceae</taxon>
        <taxon>Lacticaseibacillus</taxon>
    </lineage>
</organism>
<protein>
    <submittedName>
        <fullName evidence="1">Uncharacterized protein</fullName>
    </submittedName>
</protein>
<evidence type="ECO:0000313" key="2">
    <source>
        <dbReference type="Proteomes" id="UP000307781"/>
    </source>
</evidence>
<accession>A0A5R8LMS5</accession>
<gene>
    <name evidence="1" type="ORF">FEI14_14265</name>
</gene>
<dbReference type="NCBIfam" id="NF040518">
    <property type="entry name" value="Lacto_Palin_RP3"/>
    <property type="match status" value="1"/>
</dbReference>
<comment type="caution">
    <text evidence="1">The sequence shown here is derived from an EMBL/GenBank/DDBJ whole genome shotgun (WGS) entry which is preliminary data.</text>
</comment>
<dbReference type="AntiFam" id="ANF00268">
    <property type="entry name" value="DNA repeat translations related to WP_015765070.1"/>
</dbReference>
<reference evidence="1 2" key="1">
    <citation type="submission" date="2019-05" db="EMBL/GenBank/DDBJ databases">
        <title>Genome-based reclassification of Lactobacillus casei as Lactobacillus casei subsp. casei. subsp.nov., description of Lactobacillus casei subsp. zeae subsp. nov., and emended description of Lactobacillus casei.</title>
        <authorList>
            <person name="Huang C.-H."/>
        </authorList>
    </citation>
    <scope>NUCLEOTIDE SEQUENCE [LARGE SCALE GENOMIC DNA]</scope>
    <source>
        <strain evidence="1 2">CRBIP24.58</strain>
    </source>
</reference>
<sequence length="84" mass="9652">MALGVMAGLWPLRPRSLHADFCASDRVSEPDCPQSLLLQLRKYPTLTITLRFLPADFRPQFNRCIEPKKLPYIPARKPKISTRC</sequence>
<evidence type="ECO:0000313" key="1">
    <source>
        <dbReference type="EMBL" id="TLF38519.1"/>
    </source>
</evidence>